<dbReference type="AlphaFoldDB" id="A0A9P7XQ67"/>
<dbReference type="Proteomes" id="UP000707451">
    <property type="component" value="Unassembled WGS sequence"/>
</dbReference>
<dbReference type="OrthoDB" id="409848at2759"/>
<dbReference type="PANTHER" id="PTHR38360:SF1">
    <property type="entry name" value="F12P19.7"/>
    <property type="match status" value="1"/>
</dbReference>
<feature type="signal peptide" evidence="1">
    <location>
        <begin position="1"/>
        <end position="32"/>
    </location>
</feature>
<dbReference type="EMBL" id="JAHRHY010000012">
    <property type="protein sequence ID" value="KAG9065315.1"/>
    <property type="molecule type" value="Genomic_DNA"/>
</dbReference>
<organism evidence="2 3">
    <name type="scientific">Linnemannia hyalina</name>
    <dbReference type="NCBI Taxonomy" id="64524"/>
    <lineage>
        <taxon>Eukaryota</taxon>
        <taxon>Fungi</taxon>
        <taxon>Fungi incertae sedis</taxon>
        <taxon>Mucoromycota</taxon>
        <taxon>Mortierellomycotina</taxon>
        <taxon>Mortierellomycetes</taxon>
        <taxon>Mortierellales</taxon>
        <taxon>Mortierellaceae</taxon>
        <taxon>Linnemannia</taxon>
    </lineage>
</organism>
<protein>
    <recommendedName>
        <fullName evidence="4">Periplasmic binding protein</fullName>
    </recommendedName>
</protein>
<comment type="caution">
    <text evidence="2">The sequence shown here is derived from an EMBL/GenBank/DDBJ whole genome shotgun (WGS) entry which is preliminary data.</text>
</comment>
<feature type="chain" id="PRO_5040187352" description="Periplasmic binding protein" evidence="1">
    <location>
        <begin position="33"/>
        <end position="464"/>
    </location>
</feature>
<dbReference type="PANTHER" id="PTHR38360">
    <property type="entry name" value="OS03G0120000 PROTEIN"/>
    <property type="match status" value="1"/>
</dbReference>
<evidence type="ECO:0000256" key="1">
    <source>
        <dbReference type="SAM" id="SignalP"/>
    </source>
</evidence>
<reference evidence="2" key="1">
    <citation type="submission" date="2021-06" db="EMBL/GenBank/DDBJ databases">
        <title>Genome Sequence of Mortierella hyaline Strain SCG-10, a Cold-Adapted, Nitrate-Reducing Fungus Isolated from Soil in Minnesota, USA.</title>
        <authorList>
            <person name="Aldossari N."/>
        </authorList>
    </citation>
    <scope>NUCLEOTIDE SEQUENCE</scope>
    <source>
        <strain evidence="2">SCG-10</strain>
    </source>
</reference>
<keyword evidence="1" id="KW-0732">Signal</keyword>
<gene>
    <name evidence="2" type="ORF">KI688_002639</name>
</gene>
<evidence type="ECO:0000313" key="3">
    <source>
        <dbReference type="Proteomes" id="UP000707451"/>
    </source>
</evidence>
<sequence>MAVQNKATRCMITKAVAAILLLAPFLVVPTCGQQSTACVTTYDPTEDYFLDKSQVDGGALFSITYNLNYKVVKNTSLNTTYILTQCGTPTPNATIVPRTNTTIFIQIPVTNLASLATTAVSYIEMLGKQAAIKAVDTEGLVSSPCVQAGLEKGTIVGLEDSNSTLRAEQMTKVDVVFSSYGVDPGTENKTVITSEVEDSSPLNRAEWLEFYATFFNAEKVAQTLTASINNNYNCYKSAATTKATAKPIIAWASYDAPSSYNNNTASWLLSSATYKSILSTDAGATFFNGTDSSSFSTSAAFATAVQTVDILIDESVSGSTYDAFLENYQLSTTAAPGSTLKFIQNKAVFREDGLVNPNDGRDWFGGAVAMDDAVLQDLVRAVHPELFTISQYNWIRNIAKNETMQLLTSANCTAADTTTPVPDRALSCASLKAGGGSGSGNSANGLASGILTLALGLLAALAIL</sequence>
<evidence type="ECO:0008006" key="4">
    <source>
        <dbReference type="Google" id="ProtNLM"/>
    </source>
</evidence>
<evidence type="ECO:0000313" key="2">
    <source>
        <dbReference type="EMBL" id="KAG9065315.1"/>
    </source>
</evidence>
<name>A0A9P7XQ67_9FUNG</name>
<accession>A0A9P7XQ67</accession>
<dbReference type="SUPFAM" id="SSF53807">
    <property type="entry name" value="Helical backbone' metal receptor"/>
    <property type="match status" value="1"/>
</dbReference>
<keyword evidence="3" id="KW-1185">Reference proteome</keyword>
<proteinExistence type="predicted"/>